<dbReference type="Proteomes" id="UP000268094">
    <property type="component" value="Unassembled WGS sequence"/>
</dbReference>
<reference evidence="3" key="1">
    <citation type="submission" date="2018-09" db="EMBL/GenBank/DDBJ databases">
        <authorList>
            <person name="Livingstone P.G."/>
            <person name="Whitworth D.E."/>
        </authorList>
    </citation>
    <scope>NUCLEOTIDE SEQUENCE [LARGE SCALE GENOMIC DNA]</scope>
    <source>
        <strain evidence="3">CA054A</strain>
    </source>
</reference>
<accession>A0A3A8IS31</accession>
<gene>
    <name evidence="2" type="ORF">D7V88_18270</name>
</gene>
<proteinExistence type="predicted"/>
<dbReference type="OrthoDB" id="5503279at2"/>
<organism evidence="2 3">
    <name type="scientific">Corallococcus terminator</name>
    <dbReference type="NCBI Taxonomy" id="2316733"/>
    <lineage>
        <taxon>Bacteria</taxon>
        <taxon>Pseudomonadati</taxon>
        <taxon>Myxococcota</taxon>
        <taxon>Myxococcia</taxon>
        <taxon>Myxococcales</taxon>
        <taxon>Cystobacterineae</taxon>
        <taxon>Myxococcaceae</taxon>
        <taxon>Corallococcus</taxon>
    </lineage>
</organism>
<feature type="region of interest" description="Disordered" evidence="1">
    <location>
        <begin position="278"/>
        <end position="300"/>
    </location>
</feature>
<evidence type="ECO:0000256" key="1">
    <source>
        <dbReference type="SAM" id="MobiDB-lite"/>
    </source>
</evidence>
<name>A0A3A8IS31_9BACT</name>
<comment type="caution">
    <text evidence="2">The sequence shown here is derived from an EMBL/GenBank/DDBJ whole genome shotgun (WGS) entry which is preliminary data.</text>
</comment>
<dbReference type="AlphaFoldDB" id="A0A3A8IS31"/>
<evidence type="ECO:0000313" key="3">
    <source>
        <dbReference type="Proteomes" id="UP000268094"/>
    </source>
</evidence>
<dbReference type="PROSITE" id="PS51257">
    <property type="entry name" value="PROKAR_LIPOPROTEIN"/>
    <property type="match status" value="1"/>
</dbReference>
<protein>
    <submittedName>
        <fullName evidence="2">Uncharacterized protein</fullName>
    </submittedName>
</protein>
<sequence length="324" mass="34476">MLGHAWKSVTVGTFLLGMGVVLPPSAQACVAPNCMRGVRFPLPPDSGSVPTNLPGLVVVPPLLESVDPATVRLLLKDGTPVSATVTAGAHSTQVLVPEAPLVEGTEYRLEATGVCTFQGNQTAETTFTAGAALPLPTTLGSLTAEAPRRGTFVVYGDSNCGNTQQEGDSTSLSFTPSPELVPFLPWVSWTVQVDGAPWSYAKHGGVTTKGTENFDTRLYEYNRRLFFLYTVCEQLQPQVPNTGLAPGRHRATLQGTLEHANLTLPPLHVDFELTCAQQPVDPEPEEPGPPSSSEGCSQTGGSLTALGLLTTLRLWRRRASHLSH</sequence>
<evidence type="ECO:0000313" key="2">
    <source>
        <dbReference type="EMBL" id="RKG86257.1"/>
    </source>
</evidence>
<dbReference type="EMBL" id="RAVZ01000117">
    <property type="protein sequence ID" value="RKG86257.1"/>
    <property type="molecule type" value="Genomic_DNA"/>
</dbReference>
<feature type="compositionally biased region" description="Low complexity" evidence="1">
    <location>
        <begin position="291"/>
        <end position="300"/>
    </location>
</feature>
<keyword evidence="3" id="KW-1185">Reference proteome</keyword>